<comment type="caution">
    <text evidence="7">The sequence shown here is derived from an EMBL/GenBank/DDBJ whole genome shotgun (WGS) entry which is preliminary data.</text>
</comment>
<evidence type="ECO:0000259" key="6">
    <source>
        <dbReference type="Pfam" id="PF04357"/>
    </source>
</evidence>
<keyword evidence="8" id="KW-1185">Reference proteome</keyword>
<dbReference type="OrthoDB" id="680700at2"/>
<sequence>MLLLSVPAVQTKIGAYVTNRINKDYKTKIFVNKVGLQFNGDVELKGILIKDYKNNTLMSAKEINTSIINIKNLYAGTLNFGDIDIESFLLHVMTYKGETDTNLDVFVARFDEDNPRTKSSFLLSSSDVTLTNSNFKFSNQNLETVHFLDFSKININATNFLINGANVSARINTLNFKDSRGLDVENLTTNFSYTLEELAFNNLNIKTAKSELDGNVIFNYNRKDFVDFVNKVNVNATFKNSKVDLEELNVFYNEFGQNKVANFNANLSGTLNDLTVTNLQLNTNASTKIDGNINFKNLFSKDENDFSMQGDFTELSSNYNKLTTLLPNVLGESIPKIFKELGNFKIIGSTHITANTIDAKLQMATDIGFVKSDLAIQNVNSIENASYKGNVVLTSFNLGALLGEKDLGNTTLDLDINGRGFNKNNLNSNLKGNVKTITYNKYTYKDIIVNGTYAQNKFNGNLISNDKNLQLEFNGLADLSKKQNKFDFKADVKYADLKALNFYKKDDFSLFKGFIEIDMVGTTIDDAVGTISFVNTIYNNQNDTYVFKDFQIKSEQINNERLISINSPDIIEGEMKGQFKIADLPKLFENSLKSIYTDYEPLKIKGNQYLDFNFTIYNKIVEVFVPELELGPNTFIRGKVENNAKAFKLTFKSPKIKVLEYFANRVEVQVDNSNPLFNTYIELDSLNTKYYNVSKFNLINVTVKDTLYVRTEFSGGKQNKDQFDLSLYYTLAEDKQSVVGFKRSHIFYNDTKWLINKNSNALNKIIFDRDFKNFDIRDFLINNENQEINLAGIVKDSTYKDLKLNFKQVELGNLLPQIDSVTFAGTINGKLDWFQDKNIYKPNADLTINRLTISDQLLGDFEAKIKGNNSLSSYNVNVKIKDDIKNTFLAKGDVDISDNTSNINLDLFFNKFSLQPLNPFLKDILEDIRGEADGVIKVSGLANKPSFNGTLNLQNAGLGVPYLNVDYAFQKDATVTLKDQSFIFNAINITDSKEQTTGVLNGEISHTNFSKWALDLGVTTDRLLILNTGYTDDAIYYGTGFIGGNASIKGPTEALKITVNAQTKEGTVFKIPLNDNETFGDNSFIHFLTPEEKIAKLSGKELQIENSQGLEMEFDLDITQDAEIEIVIDKNSGSTIKGRGVGSLLFDINTNGKFNMYGDFVIYEGTYNFFYAGLVQKRFTVQPYVSSLAWNGEPFEALINIKAIYKTRVNPSPLLDNPINRTIPVELELNLSEQLEKPTIDYSFNFPNVESTVKSELNYRLDSREERENQALFLLATGSFNRGFSDVNFSGTITERLNGLINGFFSNGDNKLNIGINYEAGQNRPDYQTDDRFGLTLQTKLSDRILINGKVGVPVGGATESVIAGDVQIDFLLNEEGTLSAKVFNRENSIRNFGEEIGYTQGLGLTYTVDFDTFGELLRKIFNPKKDEEEENKDNKESSTIQQDKKDNPLPDDVGFKKKK</sequence>
<keyword evidence="4" id="KW-0472">Membrane</keyword>
<evidence type="ECO:0000256" key="1">
    <source>
        <dbReference type="ARBA" id="ARBA00004167"/>
    </source>
</evidence>
<feature type="compositionally biased region" description="Basic and acidic residues" evidence="5">
    <location>
        <begin position="1433"/>
        <end position="1449"/>
    </location>
</feature>
<gene>
    <name evidence="7" type="ORF">C7H52_08300</name>
</gene>
<keyword evidence="2" id="KW-0812">Transmembrane</keyword>
<dbReference type="InterPro" id="IPR007452">
    <property type="entry name" value="TamB_C"/>
</dbReference>
<organism evidence="7 8">
    <name type="scientific">Aurantibacter aestuarii</name>
    <dbReference type="NCBI Taxonomy" id="1266046"/>
    <lineage>
        <taxon>Bacteria</taxon>
        <taxon>Pseudomonadati</taxon>
        <taxon>Bacteroidota</taxon>
        <taxon>Flavobacteriia</taxon>
        <taxon>Flavobacteriales</taxon>
        <taxon>Flavobacteriaceae</taxon>
        <taxon>Aurantibacter</taxon>
    </lineage>
</organism>
<reference evidence="7 8" key="1">
    <citation type="submission" date="2018-03" db="EMBL/GenBank/DDBJ databases">
        <title>Mesoflavibacter sp. HG37 and Mesoflavibacter sp. HG96 sp.nov., two marine bacteria isolated from seawater of Western Pacific Ocean.</title>
        <authorList>
            <person name="Cheng H."/>
            <person name="Wu Y.-H."/>
            <person name="Guo L.-L."/>
            <person name="Xu X.-W."/>
        </authorList>
    </citation>
    <scope>NUCLEOTIDE SEQUENCE [LARGE SCALE GENOMIC DNA]</scope>
    <source>
        <strain evidence="7 8">KCTC 32269</strain>
    </source>
</reference>
<protein>
    <submittedName>
        <fullName evidence="7">N-acetyl-gamma-glutamyl-phosphate reductase</fullName>
    </submittedName>
</protein>
<evidence type="ECO:0000313" key="7">
    <source>
        <dbReference type="EMBL" id="PSG88778.1"/>
    </source>
</evidence>
<dbReference type="GO" id="GO:0005886">
    <property type="term" value="C:plasma membrane"/>
    <property type="evidence" value="ECO:0007669"/>
    <property type="project" value="InterPro"/>
</dbReference>
<feature type="domain" description="Translocation and assembly module TamB C-terminal" evidence="6">
    <location>
        <begin position="989"/>
        <end position="1411"/>
    </location>
</feature>
<dbReference type="GO" id="GO:0009306">
    <property type="term" value="P:protein secretion"/>
    <property type="evidence" value="ECO:0007669"/>
    <property type="project" value="InterPro"/>
</dbReference>
<evidence type="ECO:0000313" key="8">
    <source>
        <dbReference type="Proteomes" id="UP000238426"/>
    </source>
</evidence>
<proteinExistence type="predicted"/>
<evidence type="ECO:0000256" key="5">
    <source>
        <dbReference type="SAM" id="MobiDB-lite"/>
    </source>
</evidence>
<name>A0A2T1NA98_9FLAO</name>
<dbReference type="EMBL" id="PXOQ01000009">
    <property type="protein sequence ID" value="PSG88778.1"/>
    <property type="molecule type" value="Genomic_DNA"/>
</dbReference>
<dbReference type="Pfam" id="PF04357">
    <property type="entry name" value="TamB"/>
    <property type="match status" value="1"/>
</dbReference>
<comment type="subcellular location">
    <subcellularLocation>
        <location evidence="1">Membrane</location>
        <topology evidence="1">Single-pass membrane protein</topology>
    </subcellularLocation>
</comment>
<evidence type="ECO:0000256" key="2">
    <source>
        <dbReference type="ARBA" id="ARBA00022692"/>
    </source>
</evidence>
<evidence type="ECO:0000256" key="4">
    <source>
        <dbReference type="ARBA" id="ARBA00023136"/>
    </source>
</evidence>
<feature type="region of interest" description="Disordered" evidence="5">
    <location>
        <begin position="1423"/>
        <end position="1460"/>
    </location>
</feature>
<dbReference type="Proteomes" id="UP000238426">
    <property type="component" value="Unassembled WGS sequence"/>
</dbReference>
<evidence type="ECO:0000256" key="3">
    <source>
        <dbReference type="ARBA" id="ARBA00022989"/>
    </source>
</evidence>
<keyword evidence="3" id="KW-1133">Transmembrane helix</keyword>
<accession>A0A2T1NA98</accession>